<dbReference type="AlphaFoldDB" id="A0A8C5R8R0"/>
<evidence type="ECO:0000313" key="6">
    <source>
        <dbReference type="Proteomes" id="UP000694569"/>
    </source>
</evidence>
<keyword evidence="4" id="KW-0949">S-adenosyl-L-methionine</keyword>
<dbReference type="PANTHER" id="PTHR10867">
    <property type="entry name" value="NNMT/PNMT/TEMT FAMILY MEMBER"/>
    <property type="match status" value="1"/>
</dbReference>
<dbReference type="GO" id="GO:0005829">
    <property type="term" value="C:cytosol"/>
    <property type="evidence" value="ECO:0007669"/>
    <property type="project" value="TreeGrafter"/>
</dbReference>
<keyword evidence="3" id="KW-0808">Transferase</keyword>
<dbReference type="Gene3D" id="3.40.50.150">
    <property type="entry name" value="Vaccinia Virus protein VP39"/>
    <property type="match status" value="2"/>
</dbReference>
<keyword evidence="2" id="KW-0489">Methyltransferase</keyword>
<dbReference type="Ensembl" id="ENSLLET00000050794.1">
    <property type="protein sequence ID" value="ENSLLEP00000048885.1"/>
    <property type="gene ID" value="ENSLLEG00000030770.1"/>
</dbReference>
<evidence type="ECO:0000256" key="3">
    <source>
        <dbReference type="ARBA" id="ARBA00022679"/>
    </source>
</evidence>
<dbReference type="InterPro" id="IPR000940">
    <property type="entry name" value="NNMT_TEMT_trans"/>
</dbReference>
<evidence type="ECO:0000256" key="1">
    <source>
        <dbReference type="ARBA" id="ARBA00007996"/>
    </source>
</evidence>
<keyword evidence="6" id="KW-1185">Reference proteome</keyword>
<proteinExistence type="inferred from homology"/>
<dbReference type="Pfam" id="PF01234">
    <property type="entry name" value="NNMT_PNMT_TEMT"/>
    <property type="match status" value="1"/>
</dbReference>
<name>A0A8C5R8R0_9ANUR</name>
<reference evidence="5" key="2">
    <citation type="submission" date="2025-09" db="UniProtKB">
        <authorList>
            <consortium name="Ensembl"/>
        </authorList>
    </citation>
    <scope>IDENTIFICATION</scope>
</reference>
<evidence type="ECO:0000256" key="4">
    <source>
        <dbReference type="ARBA" id="ARBA00022691"/>
    </source>
</evidence>
<dbReference type="GeneTree" id="ENSGT00390000011708"/>
<dbReference type="GO" id="GO:0008170">
    <property type="term" value="F:N-methyltransferase activity"/>
    <property type="evidence" value="ECO:0007669"/>
    <property type="project" value="TreeGrafter"/>
</dbReference>
<dbReference type="SUPFAM" id="SSF53335">
    <property type="entry name" value="S-adenosyl-L-methionine-dependent methyltransferases"/>
    <property type="match status" value="1"/>
</dbReference>
<dbReference type="GO" id="GO:0032259">
    <property type="term" value="P:methylation"/>
    <property type="evidence" value="ECO:0007669"/>
    <property type="project" value="UniProtKB-KW"/>
</dbReference>
<comment type="similarity">
    <text evidence="1">Belongs to the class I-like SAM-binding methyltransferase superfamily. NNMT/PNMT/TEMT family.</text>
</comment>
<protein>
    <submittedName>
        <fullName evidence="5">Uncharacterized protein</fullName>
    </submittedName>
</protein>
<organism evidence="5 6">
    <name type="scientific">Leptobrachium leishanense</name>
    <name type="common">Leishan spiny toad</name>
    <dbReference type="NCBI Taxonomy" id="445787"/>
    <lineage>
        <taxon>Eukaryota</taxon>
        <taxon>Metazoa</taxon>
        <taxon>Chordata</taxon>
        <taxon>Craniata</taxon>
        <taxon>Vertebrata</taxon>
        <taxon>Euteleostomi</taxon>
        <taxon>Amphibia</taxon>
        <taxon>Batrachia</taxon>
        <taxon>Anura</taxon>
        <taxon>Pelobatoidea</taxon>
        <taxon>Megophryidae</taxon>
        <taxon>Leptobrachium</taxon>
    </lineage>
</organism>
<sequence length="268" mass="30060">MSKLIDIYSLLPLSNNPGIVTLHHIEMDPSTCKNYQTDDIMADQLYATYFSPTVDKNLLNEAITFPMTAIHNYCKTGLVKGEVLVDISTGATPYQLFTLYKCFKKVIILEANDCCVEDSQKWLNKHPGAYHWGHAAKIAAELEGNSDNGEGIEDDLRSRVEQVLRCNFNKENPTDPFILQKADCVISLYITGGRLIMIDTFDGVYFTVGEHKFNIANMNEKDLRQVMGDKGLSIDYLEVMDSKIPNDVAHYGQIFCVGAVKTKEVDAN</sequence>
<dbReference type="Proteomes" id="UP000694569">
    <property type="component" value="Unplaced"/>
</dbReference>
<dbReference type="PROSITE" id="PS51681">
    <property type="entry name" value="SAM_MT_NNMT_PNMT_TEMT"/>
    <property type="match status" value="1"/>
</dbReference>
<evidence type="ECO:0000313" key="5">
    <source>
        <dbReference type="Ensembl" id="ENSLLEP00000048885.1"/>
    </source>
</evidence>
<dbReference type="PANTHER" id="PTHR10867:SF44">
    <property type="entry name" value="NICOTINAMIDE N-METHYLTRANSFERASE ISOFORM X2"/>
    <property type="match status" value="1"/>
</dbReference>
<accession>A0A8C5R8R0</accession>
<dbReference type="PROSITE" id="PS50890">
    <property type="entry name" value="PUA"/>
    <property type="match status" value="1"/>
</dbReference>
<reference evidence="5" key="1">
    <citation type="submission" date="2025-08" db="UniProtKB">
        <authorList>
            <consortium name="Ensembl"/>
        </authorList>
    </citation>
    <scope>IDENTIFICATION</scope>
</reference>
<dbReference type="InterPro" id="IPR029063">
    <property type="entry name" value="SAM-dependent_MTases_sf"/>
</dbReference>
<evidence type="ECO:0000256" key="2">
    <source>
        <dbReference type="ARBA" id="ARBA00022603"/>
    </source>
</evidence>